<feature type="transmembrane region" description="Helical" evidence="5">
    <location>
        <begin position="256"/>
        <end position="273"/>
    </location>
</feature>
<dbReference type="SUPFAM" id="SSF103473">
    <property type="entry name" value="MFS general substrate transporter"/>
    <property type="match status" value="1"/>
</dbReference>
<feature type="transmembrane region" description="Helical" evidence="5">
    <location>
        <begin position="515"/>
        <end position="532"/>
    </location>
</feature>
<dbReference type="AlphaFoldDB" id="A0A8H7NR33"/>
<protein>
    <recommendedName>
        <fullName evidence="6">Major facilitator superfamily (MFS) profile domain-containing protein</fullName>
    </recommendedName>
</protein>
<sequence length="573" mass="61564">MNEDTIPQARPPKVRLTTWIVVTACALLLACISFVYFSQLTIIIGSGFLAPPIGAFFGDSSKNVWFNQSINLLSVAVCLPVSQMADYWGRKWLLAVLLAVGFAGTMVISRAQNIATVIGGFVLVGINYGCQPILFAVPSEVLPRNMRPMAQATISISSSIGGYLGLVIGGALLRYNDLENYRIYFYIVAAFFGMSFLGVVLFYSPPPREEQVAFGLKEKLGKLDWVGYVLIASGLTLFCIALAWSDNPYSWTDAHTLAPFIIGIVLIIASIFYEWRIKNDGIANHAVFAHRNTAIALLAMFLDGISFFTANNYFGQQFSMFTGSDLLISGLAFGMLFILGGVSPVAFGWVSTKLRIVRIPGAISLASICLFNALMATTKPSTPEANYWGYMIFAGVGLGGITPTMMVAAQLTTPPELIALVSGLITIARSVGGVVGLAINNAIFNNTLSSELPDKIGAAATSLGFPGSSLERLIAAIISQDSIALSEIPGATANIINAAQAGRLEAYALAFRNCWIASACFCIPGVIVTLFLKDPRTEFKSHIDAPVEAQLAEEQKRGKVIHLEDVNDARDDA</sequence>
<proteinExistence type="predicted"/>
<comment type="subcellular location">
    <subcellularLocation>
        <location evidence="1">Membrane</location>
        <topology evidence="1">Multi-pass membrane protein</topology>
    </subcellularLocation>
</comment>
<feature type="transmembrane region" description="Helical" evidence="5">
    <location>
        <begin position="149"/>
        <end position="171"/>
    </location>
</feature>
<dbReference type="Proteomes" id="UP000616885">
    <property type="component" value="Unassembled WGS sequence"/>
</dbReference>
<feature type="transmembrane region" description="Helical" evidence="5">
    <location>
        <begin position="92"/>
        <end position="108"/>
    </location>
</feature>
<feature type="domain" description="Major facilitator superfamily (MFS) profile" evidence="6">
    <location>
        <begin position="26"/>
        <end position="537"/>
    </location>
</feature>
<feature type="transmembrane region" description="Helical" evidence="5">
    <location>
        <begin position="183"/>
        <end position="204"/>
    </location>
</feature>
<name>A0A8H7NR33_BIOOC</name>
<dbReference type="InterPro" id="IPR011701">
    <property type="entry name" value="MFS"/>
</dbReference>
<evidence type="ECO:0000313" key="7">
    <source>
        <dbReference type="EMBL" id="KAF9760533.1"/>
    </source>
</evidence>
<organism evidence="7 8">
    <name type="scientific">Bionectria ochroleuca</name>
    <name type="common">Gliocladium roseum</name>
    <dbReference type="NCBI Taxonomy" id="29856"/>
    <lineage>
        <taxon>Eukaryota</taxon>
        <taxon>Fungi</taxon>
        <taxon>Dikarya</taxon>
        <taxon>Ascomycota</taxon>
        <taxon>Pezizomycotina</taxon>
        <taxon>Sordariomycetes</taxon>
        <taxon>Hypocreomycetidae</taxon>
        <taxon>Hypocreales</taxon>
        <taxon>Bionectriaceae</taxon>
        <taxon>Clonostachys</taxon>
    </lineage>
</organism>
<comment type="caution">
    <text evidence="7">The sequence shown here is derived from an EMBL/GenBank/DDBJ whole genome shotgun (WGS) entry which is preliminary data.</text>
</comment>
<dbReference type="Gene3D" id="1.20.1250.20">
    <property type="entry name" value="MFS general substrate transporter like domains"/>
    <property type="match status" value="2"/>
</dbReference>
<dbReference type="InterPro" id="IPR020846">
    <property type="entry name" value="MFS_dom"/>
</dbReference>
<dbReference type="PANTHER" id="PTHR23501">
    <property type="entry name" value="MAJOR FACILITATOR SUPERFAMILY"/>
    <property type="match status" value="1"/>
</dbReference>
<feature type="transmembrane region" description="Helical" evidence="5">
    <location>
        <begin position="114"/>
        <end position="137"/>
    </location>
</feature>
<dbReference type="GO" id="GO:0005886">
    <property type="term" value="C:plasma membrane"/>
    <property type="evidence" value="ECO:0007669"/>
    <property type="project" value="TreeGrafter"/>
</dbReference>
<dbReference type="PROSITE" id="PS50850">
    <property type="entry name" value="MFS"/>
    <property type="match status" value="1"/>
</dbReference>
<feature type="transmembrane region" description="Helical" evidence="5">
    <location>
        <begin position="294"/>
        <end position="314"/>
    </location>
</feature>
<dbReference type="GO" id="GO:0022857">
    <property type="term" value="F:transmembrane transporter activity"/>
    <property type="evidence" value="ECO:0007669"/>
    <property type="project" value="InterPro"/>
</dbReference>
<feature type="transmembrane region" description="Helical" evidence="5">
    <location>
        <begin position="225"/>
        <end position="244"/>
    </location>
</feature>
<evidence type="ECO:0000259" key="6">
    <source>
        <dbReference type="PROSITE" id="PS50850"/>
    </source>
</evidence>
<reference evidence="7" key="1">
    <citation type="submission" date="2020-10" db="EMBL/GenBank/DDBJ databases">
        <title>High-Quality Genome Resource of Clonostachys rosea strain S41 by Oxford Nanopore Long-Read Sequencing.</title>
        <authorList>
            <person name="Wang H."/>
        </authorList>
    </citation>
    <scope>NUCLEOTIDE SEQUENCE</scope>
    <source>
        <strain evidence="7">S41</strain>
    </source>
</reference>
<accession>A0A8H7NR33</accession>
<evidence type="ECO:0000256" key="1">
    <source>
        <dbReference type="ARBA" id="ARBA00004141"/>
    </source>
</evidence>
<evidence type="ECO:0000256" key="3">
    <source>
        <dbReference type="ARBA" id="ARBA00022989"/>
    </source>
</evidence>
<keyword evidence="2 5" id="KW-0812">Transmembrane</keyword>
<evidence type="ECO:0000313" key="8">
    <source>
        <dbReference type="Proteomes" id="UP000616885"/>
    </source>
</evidence>
<evidence type="ECO:0000256" key="5">
    <source>
        <dbReference type="SAM" id="Phobius"/>
    </source>
</evidence>
<feature type="transmembrane region" description="Helical" evidence="5">
    <location>
        <begin position="387"/>
        <end position="405"/>
    </location>
</feature>
<keyword evidence="4 5" id="KW-0472">Membrane</keyword>
<dbReference type="EMBL" id="JADCTT010000001">
    <property type="protein sequence ID" value="KAF9760533.1"/>
    <property type="molecule type" value="Genomic_DNA"/>
</dbReference>
<feature type="transmembrane region" description="Helical" evidence="5">
    <location>
        <begin position="417"/>
        <end position="439"/>
    </location>
</feature>
<gene>
    <name evidence="7" type="ORF">IM811_002227</name>
</gene>
<dbReference type="Pfam" id="PF07690">
    <property type="entry name" value="MFS_1"/>
    <property type="match status" value="1"/>
</dbReference>
<evidence type="ECO:0000256" key="4">
    <source>
        <dbReference type="ARBA" id="ARBA00023136"/>
    </source>
</evidence>
<dbReference type="InterPro" id="IPR036259">
    <property type="entry name" value="MFS_trans_sf"/>
</dbReference>
<feature type="transmembrane region" description="Helical" evidence="5">
    <location>
        <begin position="20"/>
        <end position="44"/>
    </location>
</feature>
<keyword evidence="3 5" id="KW-1133">Transmembrane helix</keyword>
<feature type="transmembrane region" description="Helical" evidence="5">
    <location>
        <begin position="326"/>
        <end position="349"/>
    </location>
</feature>
<dbReference type="PANTHER" id="PTHR23501:SF195">
    <property type="entry name" value="PEP5"/>
    <property type="match status" value="1"/>
</dbReference>
<evidence type="ECO:0000256" key="2">
    <source>
        <dbReference type="ARBA" id="ARBA00022692"/>
    </source>
</evidence>